<proteinExistence type="predicted"/>
<comment type="caution">
    <text evidence="1">The sequence shown here is derived from an EMBL/GenBank/DDBJ whole genome shotgun (WGS) entry which is preliminary data.</text>
</comment>
<dbReference type="InterPro" id="IPR018664">
    <property type="entry name" value="DUF2103_metal-binding"/>
</dbReference>
<dbReference type="Proteomes" id="UP001185015">
    <property type="component" value="Unassembled WGS sequence"/>
</dbReference>
<dbReference type="EMBL" id="JAVDQI010000009">
    <property type="protein sequence ID" value="MDR6223580.1"/>
    <property type="molecule type" value="Genomic_DNA"/>
</dbReference>
<name>A0AA90Z8U4_9EURY</name>
<dbReference type="AlphaFoldDB" id="A0AA90Z8U4"/>
<evidence type="ECO:0008006" key="3">
    <source>
        <dbReference type="Google" id="ProtNLM"/>
    </source>
</evidence>
<evidence type="ECO:0000313" key="1">
    <source>
        <dbReference type="EMBL" id="MDR6223580.1"/>
    </source>
</evidence>
<dbReference type="RefSeq" id="WP_309740966.1">
    <property type="nucleotide sequence ID" value="NZ_JAVDQI010000009.1"/>
</dbReference>
<dbReference type="Pfam" id="PF09876">
    <property type="entry name" value="DUF2103"/>
    <property type="match status" value="1"/>
</dbReference>
<keyword evidence="2" id="KW-1185">Reference proteome</keyword>
<reference evidence="1 2" key="1">
    <citation type="submission" date="2023-07" db="EMBL/GenBank/DDBJ databases">
        <title>Genomic Encyclopedia of Type Strains, Phase IV (KMG-IV): sequencing the most valuable type-strain genomes for metagenomic binning, comparative biology and taxonomic classification.</title>
        <authorList>
            <person name="Goeker M."/>
        </authorList>
    </citation>
    <scope>NUCLEOTIDE SEQUENCE [LARGE SCALE GENOMIC DNA]</scope>
    <source>
        <strain evidence="1 2">DSM 17273</strain>
    </source>
</reference>
<organism evidence="1 2">
    <name type="scientific">Methanococcoides alaskense</name>
    <dbReference type="NCBI Taxonomy" id="325778"/>
    <lineage>
        <taxon>Archaea</taxon>
        <taxon>Methanobacteriati</taxon>
        <taxon>Methanobacteriota</taxon>
        <taxon>Stenosarchaea group</taxon>
        <taxon>Methanomicrobia</taxon>
        <taxon>Methanosarcinales</taxon>
        <taxon>Methanosarcinaceae</taxon>
        <taxon>Methanococcoides</taxon>
    </lineage>
</organism>
<sequence length="116" mass="12485">MDDTAIISKEASLKEKLHGAHTTVIGERQGKNILAIISQHEKVKGIIPSVITVRGKSSPGGNLAAKVLPHPDEHGNLRLLLSHGTSAQEIRIVTKVATREEGVPLVEELNAMLFDI</sequence>
<evidence type="ECO:0000313" key="2">
    <source>
        <dbReference type="Proteomes" id="UP001185015"/>
    </source>
</evidence>
<accession>A0AA90Z8U4</accession>
<gene>
    <name evidence="1" type="ORF">J2750_002050</name>
</gene>
<protein>
    <recommendedName>
        <fullName evidence="3">Metal-binding protein</fullName>
    </recommendedName>
</protein>